<name>A0A1W0WXB8_HYPEX</name>
<protein>
    <submittedName>
        <fullName evidence="1">Uncharacterized protein</fullName>
    </submittedName>
</protein>
<gene>
    <name evidence="1" type="ORF">BV898_06116</name>
</gene>
<keyword evidence="2" id="KW-1185">Reference proteome</keyword>
<evidence type="ECO:0000313" key="1">
    <source>
        <dbReference type="EMBL" id="OQV19845.1"/>
    </source>
</evidence>
<proteinExistence type="predicted"/>
<evidence type="ECO:0000313" key="2">
    <source>
        <dbReference type="Proteomes" id="UP000192578"/>
    </source>
</evidence>
<sequence>MTDTRDNKRVTHKREEEEILRFFQRPRPAETKIRASRNENSRVRRCCCFEKAREDLELLKTSLVVVEYCTGIL</sequence>
<accession>A0A1W0WXB8</accession>
<comment type="caution">
    <text evidence="1">The sequence shown here is derived from an EMBL/GenBank/DDBJ whole genome shotgun (WGS) entry which is preliminary data.</text>
</comment>
<organism evidence="1 2">
    <name type="scientific">Hypsibius exemplaris</name>
    <name type="common">Freshwater tardigrade</name>
    <dbReference type="NCBI Taxonomy" id="2072580"/>
    <lineage>
        <taxon>Eukaryota</taxon>
        <taxon>Metazoa</taxon>
        <taxon>Ecdysozoa</taxon>
        <taxon>Tardigrada</taxon>
        <taxon>Eutardigrada</taxon>
        <taxon>Parachela</taxon>
        <taxon>Hypsibioidea</taxon>
        <taxon>Hypsibiidae</taxon>
        <taxon>Hypsibius</taxon>
    </lineage>
</organism>
<dbReference type="AlphaFoldDB" id="A0A1W0WXB8"/>
<dbReference type="Proteomes" id="UP000192578">
    <property type="component" value="Unassembled WGS sequence"/>
</dbReference>
<dbReference type="EMBL" id="MTYJ01000035">
    <property type="protein sequence ID" value="OQV19845.1"/>
    <property type="molecule type" value="Genomic_DNA"/>
</dbReference>
<reference evidence="2" key="1">
    <citation type="submission" date="2017-01" db="EMBL/GenBank/DDBJ databases">
        <title>Comparative genomics of anhydrobiosis in the tardigrade Hypsibius dujardini.</title>
        <authorList>
            <person name="Yoshida Y."/>
            <person name="Koutsovoulos G."/>
            <person name="Laetsch D."/>
            <person name="Stevens L."/>
            <person name="Kumar S."/>
            <person name="Horikawa D."/>
            <person name="Ishino K."/>
            <person name="Komine S."/>
            <person name="Tomita M."/>
            <person name="Blaxter M."/>
            <person name="Arakawa K."/>
        </authorList>
    </citation>
    <scope>NUCLEOTIDE SEQUENCE [LARGE SCALE GENOMIC DNA]</scope>
    <source>
        <strain evidence="2">Z151</strain>
    </source>
</reference>